<comment type="caution">
    <text evidence="2">The sequence shown here is derived from an EMBL/GenBank/DDBJ whole genome shotgun (WGS) entry which is preliminary data.</text>
</comment>
<name>A0A6A4ZVL0_APHAT</name>
<gene>
    <name evidence="2" type="ORF">AaE_010167</name>
</gene>
<dbReference type="EMBL" id="VJMI01016138">
    <property type="protein sequence ID" value="KAF0721116.1"/>
    <property type="molecule type" value="Genomic_DNA"/>
</dbReference>
<proteinExistence type="predicted"/>
<reference evidence="2 3" key="1">
    <citation type="submission" date="2019-06" db="EMBL/GenBank/DDBJ databases">
        <title>Genomics analysis of Aphanomyces spp. identifies a new class of oomycete effector associated with host adaptation.</title>
        <authorList>
            <person name="Gaulin E."/>
        </authorList>
    </citation>
    <scope>NUCLEOTIDE SEQUENCE [LARGE SCALE GENOMIC DNA]</scope>
    <source>
        <strain evidence="2 3">E</strain>
    </source>
</reference>
<protein>
    <submittedName>
        <fullName evidence="2">Uncharacterized protein</fullName>
    </submittedName>
</protein>
<organism evidence="2 3">
    <name type="scientific">Aphanomyces astaci</name>
    <name type="common">Crayfish plague agent</name>
    <dbReference type="NCBI Taxonomy" id="112090"/>
    <lineage>
        <taxon>Eukaryota</taxon>
        <taxon>Sar</taxon>
        <taxon>Stramenopiles</taxon>
        <taxon>Oomycota</taxon>
        <taxon>Saprolegniomycetes</taxon>
        <taxon>Saprolegniales</taxon>
        <taxon>Verrucalvaceae</taxon>
        <taxon>Aphanomyces</taxon>
    </lineage>
</organism>
<dbReference type="SUPFAM" id="SSF52047">
    <property type="entry name" value="RNI-like"/>
    <property type="match status" value="1"/>
</dbReference>
<dbReference type="Proteomes" id="UP000469452">
    <property type="component" value="Unassembled WGS sequence"/>
</dbReference>
<dbReference type="VEuPathDB" id="FungiDB:H257_07691"/>
<evidence type="ECO:0000313" key="2">
    <source>
        <dbReference type="EMBL" id="KAF0721116.1"/>
    </source>
</evidence>
<dbReference type="Gene3D" id="3.80.10.10">
    <property type="entry name" value="Ribonuclease Inhibitor"/>
    <property type="match status" value="1"/>
</dbReference>
<accession>A0A6A4ZVL0</accession>
<dbReference type="VEuPathDB" id="FungiDB:H257_07692"/>
<sequence length="548" mass="60568">MPRGEVRHCTERTFKYKSRTKTCRASATTNGLGIDDGNALIIELDSIYRHLKKRKPMHLDTLESQLDILDRDTVGPLDKRLSECKKQMEGLHSAVSNVSLNDLKKSYGVDVDERERSLEAFQNEVEQQHTSTGPPPSKRPRVSPLPPPPPSLPSTSEPVDDGDLEVLQSIRDSIQHDADSSSCHVQYGGIRGGWGDVHPRDRIDKVIRAAATSAWSIRHWTMHDMDVGSEELTAFASAIQNSSALKSSLQTLHLRSVNVDPAMWALPLAAFASLSGLQAVDLSYNTLARHGCHVQALLTQCSTSLTSVNLEQCDLGAIEKHVVAGLTACAEAGRLQRLSVADNVFTRGFLGAFMQIMAGLDLHMLNLRFVCEQDSNDRSTALEFDKLVVRHLHLDFSTLILDMTFLASMAKAVAHPACVLETLEMPSMRHPADASLMELMNQVATYGRIRRLNLRGLSHVPLWGWESILHRGIKQCAVLEWTVRDAFAAQCIALLQTAHAPALKEMHMSVESSSESSSSRIVSQAQEWRQVLAVALPRLTKLEFVAVD</sequence>
<evidence type="ECO:0000313" key="3">
    <source>
        <dbReference type="Proteomes" id="UP000469452"/>
    </source>
</evidence>
<dbReference type="AlphaFoldDB" id="A0A6A4ZVL0"/>
<dbReference type="InterPro" id="IPR032675">
    <property type="entry name" value="LRR_dom_sf"/>
</dbReference>
<feature type="compositionally biased region" description="Pro residues" evidence="1">
    <location>
        <begin position="133"/>
        <end position="152"/>
    </location>
</feature>
<evidence type="ECO:0000256" key="1">
    <source>
        <dbReference type="SAM" id="MobiDB-lite"/>
    </source>
</evidence>
<feature type="region of interest" description="Disordered" evidence="1">
    <location>
        <begin position="124"/>
        <end position="161"/>
    </location>
</feature>